<name>A0ABW2X477_9ACTN</name>
<protein>
    <submittedName>
        <fullName evidence="2">Uncharacterized protein</fullName>
    </submittedName>
</protein>
<feature type="compositionally biased region" description="Basic and acidic residues" evidence="1">
    <location>
        <begin position="1"/>
        <end position="13"/>
    </location>
</feature>
<dbReference type="Proteomes" id="UP001596915">
    <property type="component" value="Unassembled WGS sequence"/>
</dbReference>
<evidence type="ECO:0000313" key="2">
    <source>
        <dbReference type="EMBL" id="MFD0628325.1"/>
    </source>
</evidence>
<proteinExistence type="predicted"/>
<keyword evidence="3" id="KW-1185">Reference proteome</keyword>
<evidence type="ECO:0000313" key="3">
    <source>
        <dbReference type="Proteomes" id="UP001596915"/>
    </source>
</evidence>
<organism evidence="2 3">
    <name type="scientific">Streptomyces sanglieri</name>
    <dbReference type="NCBI Taxonomy" id="193460"/>
    <lineage>
        <taxon>Bacteria</taxon>
        <taxon>Bacillati</taxon>
        <taxon>Actinomycetota</taxon>
        <taxon>Actinomycetes</taxon>
        <taxon>Kitasatosporales</taxon>
        <taxon>Streptomycetaceae</taxon>
        <taxon>Streptomyces</taxon>
    </lineage>
</organism>
<comment type="caution">
    <text evidence="2">The sequence shown here is derived from an EMBL/GenBank/DDBJ whole genome shotgun (WGS) entry which is preliminary data.</text>
</comment>
<gene>
    <name evidence="2" type="ORF">ACFQ2K_42600</name>
</gene>
<evidence type="ECO:0000256" key="1">
    <source>
        <dbReference type="SAM" id="MobiDB-lite"/>
    </source>
</evidence>
<reference evidence="3" key="1">
    <citation type="journal article" date="2019" name="Int. J. Syst. Evol. Microbiol.">
        <title>The Global Catalogue of Microorganisms (GCM) 10K type strain sequencing project: providing services to taxonomists for standard genome sequencing and annotation.</title>
        <authorList>
            <consortium name="The Broad Institute Genomics Platform"/>
            <consortium name="The Broad Institute Genome Sequencing Center for Infectious Disease"/>
            <person name="Wu L."/>
            <person name="Ma J."/>
        </authorList>
    </citation>
    <scope>NUCLEOTIDE SEQUENCE [LARGE SCALE GENOMIC DNA]</scope>
    <source>
        <strain evidence="3">JCM 12607</strain>
    </source>
</reference>
<dbReference type="EMBL" id="JBHTGL010000008">
    <property type="protein sequence ID" value="MFD0628325.1"/>
    <property type="molecule type" value="Genomic_DNA"/>
</dbReference>
<accession>A0ABW2X477</accession>
<feature type="region of interest" description="Disordered" evidence="1">
    <location>
        <begin position="1"/>
        <end position="38"/>
    </location>
</feature>
<sequence length="146" mass="15407">MTTDPRPADERAESPLTEPDSAPQEATPQQPVPVWRPNTPAVATPGTVVHRQLATGLLHSADAPLTVHLTGLGCDRLETAVTPVGDGVALIEVTASAAATVRAEWRIPCVGATAYWTPDTNASRWLPPSWIAPGPSRSRWAPPSPV</sequence>